<dbReference type="PRINTS" id="PR00080">
    <property type="entry name" value="SDRFAMILY"/>
</dbReference>
<dbReference type="SUPFAM" id="SSF51735">
    <property type="entry name" value="NAD(P)-binding Rossmann-fold domains"/>
    <property type="match status" value="1"/>
</dbReference>
<evidence type="ECO:0000259" key="3">
    <source>
        <dbReference type="SMART" id="SM00822"/>
    </source>
</evidence>
<evidence type="ECO:0000313" key="6">
    <source>
        <dbReference type="Proteomes" id="UP000012960"/>
    </source>
</evidence>
<dbReference type="InterPro" id="IPR002347">
    <property type="entry name" value="SDR_fam"/>
</dbReference>
<dbReference type="PROSITE" id="PS00061">
    <property type="entry name" value="ADH_SHORT"/>
    <property type="match status" value="1"/>
</dbReference>
<dbReference type="AlphaFoldDB" id="A0A804KVC6"/>
<dbReference type="EMBL" id="HG996476">
    <property type="protein sequence ID" value="CAG1853298.1"/>
    <property type="molecule type" value="Genomic_DNA"/>
</dbReference>
<dbReference type="FunCoup" id="A0A804KVC6">
    <property type="interactions" value="472"/>
</dbReference>
<dbReference type="Gramene" id="Ma10_t12240.5">
    <property type="protein sequence ID" value="Ma10_p12240.5"/>
    <property type="gene ID" value="Ma10_g12240"/>
</dbReference>
<dbReference type="GO" id="GO:0016491">
    <property type="term" value="F:oxidoreductase activity"/>
    <property type="evidence" value="ECO:0007669"/>
    <property type="project" value="UniProtKB-KW"/>
</dbReference>
<evidence type="ECO:0000313" key="5">
    <source>
        <dbReference type="EnsemblPlants" id="Ma10_p12240.2"/>
    </source>
</evidence>
<dbReference type="EnsemblPlants" id="Ma10_t12240.4">
    <property type="protein sequence ID" value="Ma10_p12240.4"/>
    <property type="gene ID" value="Ma10_g12240"/>
</dbReference>
<dbReference type="PANTHER" id="PTHR43180">
    <property type="entry name" value="3-OXOACYL-(ACYL-CARRIER-PROTEIN) REDUCTASE (AFU_ORTHOLOGUE AFUA_6G11210)"/>
    <property type="match status" value="1"/>
</dbReference>
<dbReference type="SMART" id="SM00822">
    <property type="entry name" value="PKS_KR"/>
    <property type="match status" value="1"/>
</dbReference>
<keyword evidence="6" id="KW-1185">Reference proteome</keyword>
<dbReference type="FunFam" id="3.40.50.720:FF:000084">
    <property type="entry name" value="Short-chain dehydrogenase reductase"/>
    <property type="match status" value="1"/>
</dbReference>
<dbReference type="InterPro" id="IPR057326">
    <property type="entry name" value="KR_dom"/>
</dbReference>
<dbReference type="Gramene" id="Ma10_t12240.4">
    <property type="protein sequence ID" value="Ma10_p12240.4"/>
    <property type="gene ID" value="Ma10_g12240"/>
</dbReference>
<sequence length="305" mass="32253">MLRLVSRKLSRRVAVAGTKESSWRKLVKFSSARQSGRLEGKVALITGGAGGLGKAAAREFIEEGATVVLADVDALLGEQAAQQLGPHAQFVECDVTVEQQVAEAVDFAVARHGRLHIMHNSAGIAGPPMAPDVARLDLADFDHVMGVNVRGTLAGIKHAARVMAPTGSGSIICISSVSGLMGGLGTHPYTISKFAVTGIVKSVAGELCRRGVRVNCISPFVIPTRLVVDQLAQIYGDVGRQKIMDIVDGLSELNGAKCEEIDVAKAAVYLASDDSKYITGHNLVLDGGFTSYKQLNLPMPDRLEL</sequence>
<dbReference type="Gene3D" id="3.40.50.720">
    <property type="entry name" value="NAD(P)-binding Rossmann-like Domain"/>
    <property type="match status" value="1"/>
</dbReference>
<evidence type="ECO:0000256" key="1">
    <source>
        <dbReference type="ARBA" id="ARBA00006484"/>
    </source>
</evidence>
<proteinExistence type="inferred from homology"/>
<evidence type="ECO:0000256" key="2">
    <source>
        <dbReference type="ARBA" id="ARBA00023002"/>
    </source>
</evidence>
<reference evidence="5" key="2">
    <citation type="submission" date="2021-05" db="UniProtKB">
        <authorList>
            <consortium name="EnsemblPlants"/>
        </authorList>
    </citation>
    <scope>IDENTIFICATION</scope>
    <source>
        <strain evidence="5">subsp. malaccensis</strain>
    </source>
</reference>
<dbReference type="Pfam" id="PF13561">
    <property type="entry name" value="adh_short_C2"/>
    <property type="match status" value="1"/>
</dbReference>
<dbReference type="InterPro" id="IPR020904">
    <property type="entry name" value="Sc_DH/Rdtase_CS"/>
</dbReference>
<dbReference type="OMA" id="TWHAWQK"/>
<comment type="similarity">
    <text evidence="1">Belongs to the short-chain dehydrogenases/reductases (SDR) family.</text>
</comment>
<dbReference type="EnsemblPlants" id="Ma10_t12240.5">
    <property type="protein sequence ID" value="Ma10_p12240.5"/>
    <property type="gene ID" value="Ma10_g12240"/>
</dbReference>
<evidence type="ECO:0000313" key="4">
    <source>
        <dbReference type="EMBL" id="CAG1853298.1"/>
    </source>
</evidence>
<gene>
    <name evidence="4" type="ORF">GSMUA_315240.1</name>
</gene>
<keyword evidence="2" id="KW-0560">Oxidoreductase</keyword>
<name>A0A804KVC6_MUSAM</name>
<reference evidence="4" key="1">
    <citation type="submission" date="2021-03" db="EMBL/GenBank/DDBJ databases">
        <authorList>
            <consortium name="Genoscope - CEA"/>
            <person name="William W."/>
        </authorList>
    </citation>
    <scope>NUCLEOTIDE SEQUENCE</scope>
    <source>
        <strain evidence="4">Doubled-haploid Pahang</strain>
    </source>
</reference>
<dbReference type="PRINTS" id="PR00081">
    <property type="entry name" value="GDHRDH"/>
</dbReference>
<dbReference type="OrthoDB" id="294295at2759"/>
<feature type="domain" description="Ketoreductase" evidence="3">
    <location>
        <begin position="41"/>
        <end position="225"/>
    </location>
</feature>
<organism evidence="5 6">
    <name type="scientific">Musa acuminata subsp. malaccensis</name>
    <name type="common">Wild banana</name>
    <name type="synonym">Musa malaccensis</name>
    <dbReference type="NCBI Taxonomy" id="214687"/>
    <lineage>
        <taxon>Eukaryota</taxon>
        <taxon>Viridiplantae</taxon>
        <taxon>Streptophyta</taxon>
        <taxon>Embryophyta</taxon>
        <taxon>Tracheophyta</taxon>
        <taxon>Spermatophyta</taxon>
        <taxon>Magnoliopsida</taxon>
        <taxon>Liliopsida</taxon>
        <taxon>Zingiberales</taxon>
        <taxon>Musaceae</taxon>
        <taxon>Musa</taxon>
    </lineage>
</organism>
<dbReference type="InterPro" id="IPR036291">
    <property type="entry name" value="NAD(P)-bd_dom_sf"/>
</dbReference>
<dbReference type="Proteomes" id="UP000012960">
    <property type="component" value="Unplaced"/>
</dbReference>
<dbReference type="Gramene" id="Ma10_t12240.2">
    <property type="protein sequence ID" value="Ma10_p12240.2"/>
    <property type="gene ID" value="Ma10_g12240"/>
</dbReference>
<accession>A0A804KVC6</accession>
<protein>
    <submittedName>
        <fullName evidence="4">(wild Malaysian banana) hypothetical protein</fullName>
    </submittedName>
</protein>
<dbReference type="PANTHER" id="PTHR43180:SF55">
    <property type="entry name" value="ALCOHOL DEHYDROGENASE-LIKE PROTEIN"/>
    <property type="match status" value="1"/>
</dbReference>
<dbReference type="EnsemblPlants" id="Ma10_t12240.2">
    <property type="protein sequence ID" value="Ma10_p12240.2"/>
    <property type="gene ID" value="Ma10_g12240"/>
</dbReference>
<dbReference type="InParanoid" id="A0A804KVC6"/>